<accession>A0A0S4MMI3</accession>
<feature type="chain" id="PRO_5006624458" evidence="1">
    <location>
        <begin position="29"/>
        <end position="137"/>
    </location>
</feature>
<protein>
    <submittedName>
        <fullName evidence="2">Uncharacterized protein</fullName>
    </submittedName>
</protein>
<reference evidence="2" key="2">
    <citation type="submission" date="2015-11" db="EMBL/GenBank/DDBJ databases">
        <authorList>
            <person name="Zhang Y."/>
            <person name="Guo Z."/>
        </authorList>
    </citation>
    <scope>NUCLEOTIDE SEQUENCE</scope>
</reference>
<reference evidence="2" key="1">
    <citation type="journal article" date="2013" name="Nature">
        <title>The genomes of four tapeworm species reveal adaptations to parasitism.</title>
        <authorList>
            <person name="Tsai I.J."/>
            <person name="Zarowiecki M."/>
            <person name="Holroyd N."/>
            <person name="Garciarrubio A."/>
            <person name="Sanchez-Flores A."/>
            <person name="Brooks K.L."/>
            <person name="Tracey A."/>
            <person name="Bobes R.J."/>
            <person name="Fragoso G."/>
            <person name="Sciutto E."/>
            <person name="Aslett M."/>
            <person name="Beasley H."/>
            <person name="Bennett H.M."/>
            <person name="Cai J."/>
            <person name="Camicia F."/>
            <person name="Clark R."/>
            <person name="Cucher M."/>
            <person name="De Silva N."/>
            <person name="Day T.A."/>
            <person name="Deplazes P."/>
            <person name="Estrada K."/>
            <person name="Fernandez C."/>
            <person name="Holland P.W."/>
            <person name="Hou J."/>
            <person name="Hu S."/>
            <person name="Huckvale T."/>
            <person name="Hung S.S."/>
            <person name="Kamenetzky L."/>
            <person name="Keane J.A."/>
            <person name="Kiss F."/>
            <person name="Koziol U."/>
            <person name="Lambert O."/>
            <person name="Liu K."/>
            <person name="Luo X."/>
            <person name="Luo Y."/>
            <person name="Macchiaroli N."/>
            <person name="Nichol S."/>
            <person name="Paps J."/>
            <person name="Parkinson J."/>
            <person name="Pouchkina-Stantcheva N."/>
            <person name="Riddiford N."/>
            <person name="Rosenzvit M."/>
            <person name="Salinas G."/>
            <person name="Wasmuth J.D."/>
            <person name="Zamanian M."/>
            <person name="Zheng Y."/>
            <person name="Cai X."/>
            <person name="Soberon X."/>
            <person name="Olson P.D."/>
            <person name="Laclette J.P."/>
            <person name="Brehm K."/>
            <person name="Berriman M."/>
            <person name="Garciarrubio A."/>
            <person name="Bobes R.J."/>
            <person name="Fragoso G."/>
            <person name="Sanchez-Flores A."/>
            <person name="Estrada K."/>
            <person name="Cevallos M.A."/>
            <person name="Morett E."/>
            <person name="Gonzalez V."/>
            <person name="Portillo T."/>
            <person name="Ochoa-Leyva A."/>
            <person name="Jose M.V."/>
            <person name="Sciutto E."/>
            <person name="Landa A."/>
            <person name="Jimenez L."/>
            <person name="Valdes V."/>
            <person name="Carrero J.C."/>
            <person name="Larralde C."/>
            <person name="Morales-Montor J."/>
            <person name="Limon-Lason J."/>
            <person name="Soberon X."/>
            <person name="Laclette J.P."/>
        </authorList>
    </citation>
    <scope>NUCLEOTIDE SEQUENCE [LARGE SCALE GENOMIC DNA]</scope>
</reference>
<proteinExistence type="predicted"/>
<dbReference type="Proteomes" id="UP000017246">
    <property type="component" value="Unassembled WGS sequence"/>
</dbReference>
<dbReference type="AlphaFoldDB" id="A0A0S4MMI3"/>
<name>A0A0S4MMI3_ECHMU</name>
<organism evidence="2 3">
    <name type="scientific">Echinococcus multilocularis</name>
    <name type="common">Fox tapeworm</name>
    <dbReference type="NCBI Taxonomy" id="6211"/>
    <lineage>
        <taxon>Eukaryota</taxon>
        <taxon>Metazoa</taxon>
        <taxon>Spiralia</taxon>
        <taxon>Lophotrochozoa</taxon>
        <taxon>Platyhelminthes</taxon>
        <taxon>Cestoda</taxon>
        <taxon>Eucestoda</taxon>
        <taxon>Cyclophyllidea</taxon>
        <taxon>Taeniidae</taxon>
        <taxon>Echinococcus</taxon>
    </lineage>
</organism>
<keyword evidence="1" id="KW-0732">Signal</keyword>
<keyword evidence="3" id="KW-1185">Reference proteome</keyword>
<evidence type="ECO:0000256" key="1">
    <source>
        <dbReference type="SAM" id="SignalP"/>
    </source>
</evidence>
<dbReference type="EMBL" id="LN902847">
    <property type="protein sequence ID" value="CUT99722.1"/>
    <property type="molecule type" value="Genomic_DNA"/>
</dbReference>
<evidence type="ECO:0000313" key="3">
    <source>
        <dbReference type="Proteomes" id="UP000017246"/>
    </source>
</evidence>
<feature type="signal peptide" evidence="1">
    <location>
        <begin position="1"/>
        <end position="28"/>
    </location>
</feature>
<evidence type="ECO:0000313" key="2">
    <source>
        <dbReference type="EMBL" id="CUT99722.1"/>
    </source>
</evidence>
<sequence length="137" mass="15255">MSSCHRHPSSLIVYLIFFQFSSLHHSRALSSHVPQSQTRSLTAIAQEPNSLQNRLISLQTPISSLKYHSPLHICICSSTAIYFPSLCKLGLRNLSSLTHFLSRPPFLSKTLSAGFLTSPSSIYPPTCAKRKEDEVAR</sequence>